<evidence type="ECO:0000313" key="2">
    <source>
        <dbReference type="Proteomes" id="UP000829685"/>
    </source>
</evidence>
<dbReference type="Proteomes" id="UP000829685">
    <property type="component" value="Unassembled WGS sequence"/>
</dbReference>
<dbReference type="AlphaFoldDB" id="A0A9P9WNN9"/>
<evidence type="ECO:0000313" key="1">
    <source>
        <dbReference type="EMBL" id="KAI1872564.1"/>
    </source>
</evidence>
<name>A0A9P9WNN9_9PEZI</name>
<sequence length="354" mass="40107">MSRFYHRIQSEEQNFREQKQLIEVEIADTVLTIIEARENAKKGSDDSIRTKLAICADVFISLRGDTNALKAKDHLISLNRLTGTVTQPKKDVIWPPAFINKEYTVIMAQKDTRKKLHVISRDDPGDAPNFPHDQSSAFTLRHFLCSQNLAENKTNAAWALYCAPVAFLSHEARVDWHRTIGHKSRFFATVPEFLAYAKAQLTSQRPKEFAACILTPWFFGQQEIAALAHQKDQAIPTAWEKRAFRAGMMMVVVRDQKFRGHVYYKVILFKPAAPHYTLAQEPAARRSIQDQWIEDLKKSTKEGLGAISGGWIGGVLEHRDEGPKDRNVKPDSVELSSAFITEIIEQPGSLPTQP</sequence>
<protein>
    <submittedName>
        <fullName evidence="1">Uncharacterized protein</fullName>
    </submittedName>
</protein>
<reference evidence="1" key="1">
    <citation type="submission" date="2021-03" db="EMBL/GenBank/DDBJ databases">
        <title>Revisited historic fungal species revealed as producer of novel bioactive compounds through whole genome sequencing and comparative genomics.</title>
        <authorList>
            <person name="Vignolle G.A."/>
            <person name="Hochenegger N."/>
            <person name="Mach R.L."/>
            <person name="Mach-Aigner A.R."/>
            <person name="Javad Rahimi M."/>
            <person name="Salim K.A."/>
            <person name="Chan C.M."/>
            <person name="Lim L.B.L."/>
            <person name="Cai F."/>
            <person name="Druzhinina I.S."/>
            <person name="U'Ren J.M."/>
            <person name="Derntl C."/>
        </authorList>
    </citation>
    <scope>NUCLEOTIDE SEQUENCE</scope>
    <source>
        <strain evidence="1">TUCIM 5799</strain>
    </source>
</reference>
<organism evidence="1 2">
    <name type="scientific">Neoarthrinium moseri</name>
    <dbReference type="NCBI Taxonomy" id="1658444"/>
    <lineage>
        <taxon>Eukaryota</taxon>
        <taxon>Fungi</taxon>
        <taxon>Dikarya</taxon>
        <taxon>Ascomycota</taxon>
        <taxon>Pezizomycotina</taxon>
        <taxon>Sordariomycetes</taxon>
        <taxon>Xylariomycetidae</taxon>
        <taxon>Amphisphaeriales</taxon>
        <taxon>Apiosporaceae</taxon>
        <taxon>Neoarthrinium</taxon>
    </lineage>
</organism>
<gene>
    <name evidence="1" type="ORF">JX265_005444</name>
</gene>
<keyword evidence="2" id="KW-1185">Reference proteome</keyword>
<dbReference type="EMBL" id="JAFIMR010000011">
    <property type="protein sequence ID" value="KAI1872564.1"/>
    <property type="molecule type" value="Genomic_DNA"/>
</dbReference>
<proteinExistence type="predicted"/>
<comment type="caution">
    <text evidence="1">The sequence shown here is derived from an EMBL/GenBank/DDBJ whole genome shotgun (WGS) entry which is preliminary data.</text>
</comment>
<accession>A0A9P9WNN9</accession>